<sequence length="391" mass="41551">MEELKPVPPAPKKKPNIFVRLLAFLVTLALLLGAVAAVVYRDRLNFDSIRRWFVYRSLEKSDSGQTESFQYDSAGKGGYSQVGDDLLVWSTAGVRLYSSGGVEYLNESLTLNRPVADTCGSAALIYDAGGNVLHTYEDRSTSFVLNTEQGHEILSARMGPGGSFAVTTRESGYKGVVTVYSSGGHPVVGIRISTRFVTDGLLSDDGKTVAVLTVGQNEDVFESGLDLYALDGDVPFASYSLGNNAILDLRADGSAFWALGESSLSVARADGSAAVHYDYAGRYLKDYALDGDGFSALLLGKYRAGSGAALVTVGADGQELASLDLEDQVLDLDASGRYVAVLTAAGLTLYTKDLQLYDALENTMGARSVVLRSDGTAFLVGGETARLYIPG</sequence>
<dbReference type="eggNOG" id="ENOG502ZBCU">
    <property type="taxonomic scope" value="Bacteria"/>
</dbReference>
<dbReference type="SUPFAM" id="SSF69322">
    <property type="entry name" value="Tricorn protease domain 2"/>
    <property type="match status" value="1"/>
</dbReference>
<dbReference type="KEGG" id="ibu:IB211_02050"/>
<evidence type="ECO:0000313" key="4">
    <source>
        <dbReference type="Proteomes" id="UP000245778"/>
    </source>
</evidence>
<dbReference type="OrthoDB" id="1846422at2"/>
<dbReference type="Proteomes" id="UP000064844">
    <property type="component" value="Chromosome"/>
</dbReference>
<evidence type="ECO:0000313" key="3">
    <source>
        <dbReference type="Proteomes" id="UP000064844"/>
    </source>
</evidence>
<gene>
    <name evidence="2" type="ORF">C7373_104115</name>
    <name evidence="1" type="ORF">IB211_02050</name>
</gene>
<proteinExistence type="predicted"/>
<reference evidence="2 4" key="3">
    <citation type="submission" date="2018-04" db="EMBL/GenBank/DDBJ databases">
        <title>Genomic Encyclopedia of Type Strains, Phase IV (KMG-IV): sequencing the most valuable type-strain genomes for metagenomic binning, comparative biology and taxonomic classification.</title>
        <authorList>
            <person name="Goeker M."/>
        </authorList>
    </citation>
    <scope>NUCLEOTIDE SEQUENCE [LARGE SCALE GENOMIC DNA]</scope>
    <source>
        <strain evidence="2 4">DSM 26588</strain>
    </source>
</reference>
<accession>A0A0S2W535</accession>
<protein>
    <submittedName>
        <fullName evidence="1">Uncharacterized protein</fullName>
    </submittedName>
</protein>
<reference evidence="1 3" key="1">
    <citation type="journal article" date="2015" name="Nat. Commun.">
        <title>Production of butyrate from lysine and the Amadori product fructoselysine by a human gut commensal.</title>
        <authorList>
            <person name="Bui T.P."/>
            <person name="Ritari J."/>
            <person name="Boeren S."/>
            <person name="de Waard P."/>
            <person name="Plugge C.M."/>
            <person name="de Vos W.M."/>
        </authorList>
    </citation>
    <scope>NUCLEOTIDE SEQUENCE [LARGE SCALE GENOMIC DNA]</scope>
    <source>
        <strain evidence="1 3">AF211</strain>
    </source>
</reference>
<evidence type="ECO:0000313" key="2">
    <source>
        <dbReference type="EMBL" id="PVY58520.1"/>
    </source>
</evidence>
<evidence type="ECO:0000313" key="1">
    <source>
        <dbReference type="EMBL" id="ALP94441.1"/>
    </source>
</evidence>
<keyword evidence="3" id="KW-1185">Reference proteome</keyword>
<organism evidence="1 3">
    <name type="scientific">Intestinimonas butyriciproducens</name>
    <dbReference type="NCBI Taxonomy" id="1297617"/>
    <lineage>
        <taxon>Bacteria</taxon>
        <taxon>Bacillati</taxon>
        <taxon>Bacillota</taxon>
        <taxon>Clostridia</taxon>
        <taxon>Eubacteriales</taxon>
        <taxon>Intestinimonas</taxon>
    </lineage>
</organism>
<dbReference type="EMBL" id="QEKK01000004">
    <property type="protein sequence ID" value="PVY58520.1"/>
    <property type="molecule type" value="Genomic_DNA"/>
</dbReference>
<dbReference type="Pfam" id="PF18975">
    <property type="entry name" value="DUF5711"/>
    <property type="match status" value="1"/>
</dbReference>
<dbReference type="AlphaFoldDB" id="A0A0S2W535"/>
<dbReference type="RefSeq" id="WP_058117958.1">
    <property type="nucleotide sequence ID" value="NZ_CAMREZ010000003.1"/>
</dbReference>
<reference evidence="3" key="2">
    <citation type="submission" date="2015-04" db="EMBL/GenBank/DDBJ databases">
        <title>A butyrogenic pathway from the amino acid lysine in a human gut commensal.</title>
        <authorList>
            <person name="de Vos W.M."/>
            <person name="Bui N.T.P."/>
            <person name="Plugge C.M."/>
            <person name="Ritari J."/>
        </authorList>
    </citation>
    <scope>NUCLEOTIDE SEQUENCE [LARGE SCALE GENOMIC DNA]</scope>
    <source>
        <strain evidence="3">AF211</strain>
    </source>
</reference>
<name>A0A0S2W535_9FIRM</name>
<dbReference type="EMBL" id="CP011307">
    <property type="protein sequence ID" value="ALP94441.1"/>
    <property type="molecule type" value="Genomic_DNA"/>
</dbReference>
<dbReference type="STRING" id="1297617.IB211_02050"/>
<dbReference type="GeneID" id="93228862"/>
<dbReference type="InterPro" id="IPR043765">
    <property type="entry name" value="DUF5711"/>
</dbReference>
<dbReference type="Proteomes" id="UP000245778">
    <property type="component" value="Unassembled WGS sequence"/>
</dbReference>